<keyword evidence="1" id="KW-0175">Coiled coil</keyword>
<protein>
    <submittedName>
        <fullName evidence="2">Uncharacterized protein</fullName>
    </submittedName>
</protein>
<keyword evidence="3" id="KW-1185">Reference proteome</keyword>
<evidence type="ECO:0000256" key="1">
    <source>
        <dbReference type="SAM" id="Coils"/>
    </source>
</evidence>
<dbReference type="Proteomes" id="UP000027138">
    <property type="component" value="Unassembled WGS sequence"/>
</dbReference>
<gene>
    <name evidence="2" type="ORF">JCGZ_22754</name>
</gene>
<feature type="coiled-coil region" evidence="1">
    <location>
        <begin position="100"/>
        <end position="148"/>
    </location>
</feature>
<name>A0A067L483_JATCU</name>
<proteinExistence type="predicted"/>
<evidence type="ECO:0000313" key="3">
    <source>
        <dbReference type="Proteomes" id="UP000027138"/>
    </source>
</evidence>
<dbReference type="EMBL" id="KK914277">
    <property type="protein sequence ID" value="KDP43202.1"/>
    <property type="molecule type" value="Genomic_DNA"/>
</dbReference>
<organism evidence="2 3">
    <name type="scientific">Jatropha curcas</name>
    <name type="common">Barbados nut</name>
    <dbReference type="NCBI Taxonomy" id="180498"/>
    <lineage>
        <taxon>Eukaryota</taxon>
        <taxon>Viridiplantae</taxon>
        <taxon>Streptophyta</taxon>
        <taxon>Embryophyta</taxon>
        <taxon>Tracheophyta</taxon>
        <taxon>Spermatophyta</taxon>
        <taxon>Magnoliopsida</taxon>
        <taxon>eudicotyledons</taxon>
        <taxon>Gunneridae</taxon>
        <taxon>Pentapetalae</taxon>
        <taxon>rosids</taxon>
        <taxon>fabids</taxon>
        <taxon>Malpighiales</taxon>
        <taxon>Euphorbiaceae</taxon>
        <taxon>Crotonoideae</taxon>
        <taxon>Jatropheae</taxon>
        <taxon>Jatropha</taxon>
    </lineage>
</organism>
<accession>A0A067L483</accession>
<sequence length="184" mass="21070">MGVLDFIYATADSVSQNSKKHVYNFSSTSYSYGCAAAGQIGNAVQNLNRQLQKEDTRRIAADIAKNTTVFACRYGLKTVLPEELVNTVVPRSFYANNKLKNMENKELMQLKSELEDHKQEVKELRVVMEKMEKELRSLRKDQNHKIERERKVQNHKMERELLHCFLAHSLRSAVPKTSSSGHGV</sequence>
<dbReference type="AlphaFoldDB" id="A0A067L483"/>
<evidence type="ECO:0000313" key="2">
    <source>
        <dbReference type="EMBL" id="KDP43202.1"/>
    </source>
</evidence>
<dbReference type="KEGG" id="jcu:105628973"/>
<reference evidence="2 3" key="1">
    <citation type="journal article" date="2014" name="PLoS ONE">
        <title>Global Analysis of Gene Expression Profiles in Physic Nut (Jatropha curcas L.) Seedlings Exposed to Salt Stress.</title>
        <authorList>
            <person name="Zhang L."/>
            <person name="Zhang C."/>
            <person name="Wu P."/>
            <person name="Chen Y."/>
            <person name="Li M."/>
            <person name="Jiang H."/>
            <person name="Wu G."/>
        </authorList>
    </citation>
    <scope>NUCLEOTIDE SEQUENCE [LARGE SCALE GENOMIC DNA]</scope>
    <source>
        <strain evidence="3">cv. GZQX0401</strain>
        <tissue evidence="2">Young leaves</tissue>
    </source>
</reference>